<keyword evidence="4" id="KW-0812">Transmembrane</keyword>
<accession>A0A9P8VTV3</accession>
<dbReference type="Gene3D" id="3.50.50.60">
    <property type="entry name" value="FAD/NAD(P)-binding domain"/>
    <property type="match status" value="1"/>
</dbReference>
<reference evidence="6 7" key="1">
    <citation type="journal article" date="2021" name="Nat. Commun.">
        <title>Genetic determinants of endophytism in the Arabidopsis root mycobiome.</title>
        <authorList>
            <person name="Mesny F."/>
            <person name="Miyauchi S."/>
            <person name="Thiergart T."/>
            <person name="Pickel B."/>
            <person name="Atanasova L."/>
            <person name="Karlsson M."/>
            <person name="Huettel B."/>
            <person name="Barry K.W."/>
            <person name="Haridas S."/>
            <person name="Chen C."/>
            <person name="Bauer D."/>
            <person name="Andreopoulos W."/>
            <person name="Pangilinan J."/>
            <person name="LaButti K."/>
            <person name="Riley R."/>
            <person name="Lipzen A."/>
            <person name="Clum A."/>
            <person name="Drula E."/>
            <person name="Henrissat B."/>
            <person name="Kohler A."/>
            <person name="Grigoriev I.V."/>
            <person name="Martin F.M."/>
            <person name="Hacquard S."/>
        </authorList>
    </citation>
    <scope>NUCLEOTIDE SEQUENCE [LARGE SCALE GENOMIC DNA]</scope>
    <source>
        <strain evidence="6 7">MPI-CAGE-CH-0241</strain>
    </source>
</reference>
<dbReference type="EMBL" id="JAGPYM010000031">
    <property type="protein sequence ID" value="KAH6877190.1"/>
    <property type="molecule type" value="Genomic_DNA"/>
</dbReference>
<sequence>MDSLSVVPVAIIGGGPVGLASSILLSLRGIPHVLFERHPGTSIHPKACGINQRTNEIFRVLGIEQDVYAVSAPAEVSVRTAWYTSLGPDGKEIFSRDAWGGGQYAEEYQTHSPSRYCMLPQIRLEPILQRRAIALNPDGIRSQTEVTSLNETSNGSVVVKVRPADRDKEYEILARFVICADGGRTFTAALGVEWTGQKDIFKMVTAHFRAPLSSCHPDPSNFITWFSSPKNEGSVKSGAIYQIGPWPTPEDKTEEWVFLCNMASTDPTSFTAESMKERIRNALEIPDIPIDVISLSHWNVNAINASRYRVGRVFLVGDAAHQVPPWGALGMNTGIQDVQNLVWKLELALKDEKKYDALLNSFDTERRPIGQQAGLSSLNNLLMHRGVIDAALGISDKKSREENEQAVEILCDETHPENQAKREAVKKASEILDSEFKAPGSEIGWFYPSADINNEGGNRHGGQLSEDGTFNQTMYHPSTIPGHHLPHCWVERQGERVAVRDLVLLNKMLLLARSQGWESFEGDLVHVEVIGPGGWEDVSGNWERQCGVSRQGAVLVRPDGIVGWRGELGSELFQTWSTVLDKVLHRT</sequence>
<keyword evidence="4" id="KW-1133">Transmembrane helix</keyword>
<dbReference type="PRINTS" id="PR00420">
    <property type="entry name" value="RNGMNOXGNASE"/>
</dbReference>
<keyword evidence="7" id="KW-1185">Reference proteome</keyword>
<dbReference type="Pfam" id="PF21274">
    <property type="entry name" value="Rng_hyd_C"/>
    <property type="match status" value="1"/>
</dbReference>
<evidence type="ECO:0000313" key="6">
    <source>
        <dbReference type="EMBL" id="KAH6877190.1"/>
    </source>
</evidence>
<evidence type="ECO:0000256" key="1">
    <source>
        <dbReference type="ARBA" id="ARBA00022630"/>
    </source>
</evidence>
<comment type="caution">
    <text evidence="6">The sequence shown here is derived from an EMBL/GenBank/DDBJ whole genome shotgun (WGS) entry which is preliminary data.</text>
</comment>
<organism evidence="6 7">
    <name type="scientific">Thelonectria olida</name>
    <dbReference type="NCBI Taxonomy" id="1576542"/>
    <lineage>
        <taxon>Eukaryota</taxon>
        <taxon>Fungi</taxon>
        <taxon>Dikarya</taxon>
        <taxon>Ascomycota</taxon>
        <taxon>Pezizomycotina</taxon>
        <taxon>Sordariomycetes</taxon>
        <taxon>Hypocreomycetidae</taxon>
        <taxon>Hypocreales</taxon>
        <taxon>Nectriaceae</taxon>
        <taxon>Thelonectria</taxon>
    </lineage>
</organism>
<dbReference type="Gene3D" id="3.30.9.10">
    <property type="entry name" value="D-Amino Acid Oxidase, subunit A, domain 2"/>
    <property type="match status" value="1"/>
</dbReference>
<proteinExistence type="predicted"/>
<dbReference type="PANTHER" id="PTHR43004">
    <property type="entry name" value="TRK SYSTEM POTASSIUM UPTAKE PROTEIN"/>
    <property type="match status" value="1"/>
</dbReference>
<name>A0A9P8VTV3_9HYPO</name>
<dbReference type="SUPFAM" id="SSF51905">
    <property type="entry name" value="FAD/NAD(P)-binding domain"/>
    <property type="match status" value="1"/>
</dbReference>
<dbReference type="PANTHER" id="PTHR43004:SF8">
    <property type="entry name" value="FAD-BINDING DOMAIN-CONTAINING PROTEIN-RELATED"/>
    <property type="match status" value="1"/>
</dbReference>
<feature type="domain" description="FAD-binding" evidence="5">
    <location>
        <begin position="7"/>
        <end position="373"/>
    </location>
</feature>
<dbReference type="InterPro" id="IPR036188">
    <property type="entry name" value="FAD/NAD-bd_sf"/>
</dbReference>
<evidence type="ECO:0000256" key="3">
    <source>
        <dbReference type="ARBA" id="ARBA00023002"/>
    </source>
</evidence>
<dbReference type="InterPro" id="IPR002938">
    <property type="entry name" value="FAD-bd"/>
</dbReference>
<evidence type="ECO:0000259" key="5">
    <source>
        <dbReference type="Pfam" id="PF01494"/>
    </source>
</evidence>
<feature type="transmembrane region" description="Helical" evidence="4">
    <location>
        <begin position="6"/>
        <end position="27"/>
    </location>
</feature>
<gene>
    <name evidence="6" type="ORF">B0T10DRAFT_195086</name>
</gene>
<keyword evidence="3" id="KW-0560">Oxidoreductase</keyword>
<protein>
    <submittedName>
        <fullName evidence="6">FAD binding domain-containing protein</fullName>
    </submittedName>
</protein>
<dbReference type="InterPro" id="IPR050641">
    <property type="entry name" value="RIFMO-like"/>
</dbReference>
<dbReference type="GO" id="GO:0016709">
    <property type="term" value="F:oxidoreductase activity, acting on paired donors, with incorporation or reduction of molecular oxygen, NAD(P)H as one donor, and incorporation of one atom of oxygen"/>
    <property type="evidence" value="ECO:0007669"/>
    <property type="project" value="UniProtKB-ARBA"/>
</dbReference>
<dbReference type="Proteomes" id="UP000777438">
    <property type="component" value="Unassembled WGS sequence"/>
</dbReference>
<dbReference type="Gene3D" id="3.40.30.120">
    <property type="match status" value="1"/>
</dbReference>
<dbReference type="Pfam" id="PF01494">
    <property type="entry name" value="FAD_binding_3"/>
    <property type="match status" value="1"/>
</dbReference>
<dbReference type="OrthoDB" id="2690153at2759"/>
<keyword evidence="4" id="KW-0472">Membrane</keyword>
<keyword evidence="2" id="KW-0274">FAD</keyword>
<evidence type="ECO:0000256" key="4">
    <source>
        <dbReference type="SAM" id="Phobius"/>
    </source>
</evidence>
<keyword evidence="1" id="KW-0285">Flavoprotein</keyword>
<dbReference type="AlphaFoldDB" id="A0A9P8VTV3"/>
<evidence type="ECO:0000313" key="7">
    <source>
        <dbReference type="Proteomes" id="UP000777438"/>
    </source>
</evidence>
<dbReference type="GO" id="GO:0071949">
    <property type="term" value="F:FAD binding"/>
    <property type="evidence" value="ECO:0007669"/>
    <property type="project" value="InterPro"/>
</dbReference>
<evidence type="ECO:0000256" key="2">
    <source>
        <dbReference type="ARBA" id="ARBA00022827"/>
    </source>
</evidence>